<comment type="caution">
    <text evidence="2">The sequence shown here is derived from an EMBL/GenBank/DDBJ whole genome shotgun (WGS) entry which is preliminary data.</text>
</comment>
<dbReference type="InterPro" id="IPR041633">
    <property type="entry name" value="Polbeta"/>
</dbReference>
<sequence>MEILTLTKSKLRRELLRLYFTNPDGKHYLRELERLLGYPVAYIRRELIKLNKEGIFQSERQGNLVYYFVNKSYPLYEEIKSMVFKTVGVEGSLREILSALKDIHSAFVFGSFAKAEEAVTSDIDLFLIGNPDEDLLIEKINDLEKKIHREINYHIYSARDFNKAKQEGDSFILNLIKQPKVFLIGDESALR</sequence>
<proteinExistence type="predicted"/>
<protein>
    <recommendedName>
        <fullName evidence="1">Polymerase beta nucleotidyltransferase domain-containing protein</fullName>
    </recommendedName>
</protein>
<dbReference type="InterPro" id="IPR043519">
    <property type="entry name" value="NT_sf"/>
</dbReference>
<dbReference type="AlphaFoldDB" id="A0A6V8PGV4"/>
<accession>A0A6V8PGV4</accession>
<dbReference type="SUPFAM" id="SSF46785">
    <property type="entry name" value="Winged helix' DNA-binding domain"/>
    <property type="match status" value="1"/>
</dbReference>
<gene>
    <name evidence="2" type="ORF">HKBW3S42_00191</name>
</gene>
<dbReference type="CDD" id="cd05403">
    <property type="entry name" value="NT_KNTase_like"/>
    <property type="match status" value="1"/>
</dbReference>
<dbReference type="Pfam" id="PF18765">
    <property type="entry name" value="Polbeta"/>
    <property type="match status" value="1"/>
</dbReference>
<dbReference type="Gene3D" id="3.30.460.10">
    <property type="entry name" value="Beta Polymerase, domain 2"/>
    <property type="match status" value="1"/>
</dbReference>
<evidence type="ECO:0000313" key="3">
    <source>
        <dbReference type="Proteomes" id="UP000568877"/>
    </source>
</evidence>
<evidence type="ECO:0000313" key="2">
    <source>
        <dbReference type="EMBL" id="GFP31885.1"/>
    </source>
</evidence>
<feature type="domain" description="Polymerase beta nucleotidyltransferase" evidence="1">
    <location>
        <begin position="93"/>
        <end position="183"/>
    </location>
</feature>
<evidence type="ECO:0000259" key="1">
    <source>
        <dbReference type="Pfam" id="PF18765"/>
    </source>
</evidence>
<dbReference type="InterPro" id="IPR036390">
    <property type="entry name" value="WH_DNA-bd_sf"/>
</dbReference>
<reference evidence="2 3" key="1">
    <citation type="journal article" date="2020" name="Front. Microbiol.">
        <title>Single-cell genomics of novel Actinobacteria with the Wood-Ljungdahl pathway discovered in a serpentinizing system.</title>
        <authorList>
            <person name="Merino N."/>
            <person name="Kawai M."/>
            <person name="Boyd E.S."/>
            <person name="Colman D.R."/>
            <person name="McGlynn S.E."/>
            <person name="Nealson K.H."/>
            <person name="Kurokawa K."/>
            <person name="Hongoh Y."/>
        </authorList>
    </citation>
    <scope>NUCLEOTIDE SEQUENCE [LARGE SCALE GENOMIC DNA]</scope>
    <source>
        <strain evidence="2 3">S42</strain>
    </source>
</reference>
<dbReference type="InterPro" id="IPR036388">
    <property type="entry name" value="WH-like_DNA-bd_sf"/>
</dbReference>
<dbReference type="Gene3D" id="1.10.10.10">
    <property type="entry name" value="Winged helix-like DNA-binding domain superfamily/Winged helix DNA-binding domain"/>
    <property type="match status" value="1"/>
</dbReference>
<dbReference type="EMBL" id="BLSA01000012">
    <property type="protein sequence ID" value="GFP31885.1"/>
    <property type="molecule type" value="Genomic_DNA"/>
</dbReference>
<organism evidence="2 3">
    <name type="scientific">Candidatus Hakubella thermalkaliphila</name>
    <dbReference type="NCBI Taxonomy" id="2754717"/>
    <lineage>
        <taxon>Bacteria</taxon>
        <taxon>Bacillati</taxon>
        <taxon>Actinomycetota</taxon>
        <taxon>Actinomycetota incertae sedis</taxon>
        <taxon>Candidatus Hakubellales</taxon>
        <taxon>Candidatus Hakubellaceae</taxon>
        <taxon>Candidatus Hakubella</taxon>
    </lineage>
</organism>
<dbReference type="SUPFAM" id="SSF81301">
    <property type="entry name" value="Nucleotidyltransferase"/>
    <property type="match status" value="1"/>
</dbReference>
<dbReference type="Proteomes" id="UP000568877">
    <property type="component" value="Unassembled WGS sequence"/>
</dbReference>
<name>A0A6V8PGV4_9ACTN</name>